<dbReference type="InterPro" id="IPR029033">
    <property type="entry name" value="His_PPase_superfam"/>
</dbReference>
<dbReference type="Pfam" id="PF00300">
    <property type="entry name" value="His_Phos_1"/>
    <property type="match status" value="1"/>
</dbReference>
<feature type="binding site" evidence="3">
    <location>
        <begin position="9"/>
        <end position="16"/>
    </location>
    <ligand>
        <name>substrate</name>
    </ligand>
</feature>
<dbReference type="CDD" id="cd07067">
    <property type="entry name" value="HP_PGM_like"/>
    <property type="match status" value="1"/>
</dbReference>
<dbReference type="Proteomes" id="UP000198916">
    <property type="component" value="Unassembled WGS sequence"/>
</dbReference>
<keyword evidence="1" id="KW-0378">Hydrolase</keyword>
<feature type="active site" description="Tele-phosphohistidine intermediate" evidence="2">
    <location>
        <position position="10"/>
    </location>
</feature>
<dbReference type="Gene3D" id="3.40.50.1240">
    <property type="entry name" value="Phosphoglycerate mutase-like"/>
    <property type="match status" value="1"/>
</dbReference>
<keyword evidence="5" id="KW-1185">Reference proteome</keyword>
<protein>
    <submittedName>
        <fullName evidence="4">Probable phosphoglycerate mutase</fullName>
    </submittedName>
</protein>
<dbReference type="AlphaFoldDB" id="A0A1H7M4D1"/>
<feature type="binding site" evidence="3">
    <location>
        <position position="60"/>
    </location>
    <ligand>
        <name>substrate</name>
    </ligand>
</feature>
<evidence type="ECO:0000313" key="5">
    <source>
        <dbReference type="Proteomes" id="UP000198916"/>
    </source>
</evidence>
<dbReference type="GO" id="GO:0045820">
    <property type="term" value="P:negative regulation of glycolytic process"/>
    <property type="evidence" value="ECO:0007669"/>
    <property type="project" value="TreeGrafter"/>
</dbReference>
<evidence type="ECO:0000256" key="2">
    <source>
        <dbReference type="PIRSR" id="PIRSR613078-1"/>
    </source>
</evidence>
<dbReference type="SUPFAM" id="SSF53254">
    <property type="entry name" value="Phosphoglycerate mutase-like"/>
    <property type="match status" value="1"/>
</dbReference>
<dbReference type="PROSITE" id="PS00175">
    <property type="entry name" value="PG_MUTASE"/>
    <property type="match status" value="1"/>
</dbReference>
<dbReference type="GO" id="GO:0043456">
    <property type="term" value="P:regulation of pentose-phosphate shunt"/>
    <property type="evidence" value="ECO:0007669"/>
    <property type="project" value="TreeGrafter"/>
</dbReference>
<dbReference type="InterPro" id="IPR001345">
    <property type="entry name" value="PG/BPGM_mutase_AS"/>
</dbReference>
<accession>A0A1H7M4D1</accession>
<feature type="active site" description="Proton donor/acceptor" evidence="2">
    <location>
        <position position="83"/>
    </location>
</feature>
<organism evidence="4 5">
    <name type="scientific">Parapedobacter koreensis</name>
    <dbReference type="NCBI Taxonomy" id="332977"/>
    <lineage>
        <taxon>Bacteria</taxon>
        <taxon>Pseudomonadati</taxon>
        <taxon>Bacteroidota</taxon>
        <taxon>Sphingobacteriia</taxon>
        <taxon>Sphingobacteriales</taxon>
        <taxon>Sphingobacteriaceae</taxon>
        <taxon>Parapedobacter</taxon>
    </lineage>
</organism>
<evidence type="ECO:0000256" key="1">
    <source>
        <dbReference type="ARBA" id="ARBA00022801"/>
    </source>
</evidence>
<dbReference type="OrthoDB" id="9782128at2"/>
<reference evidence="5" key="1">
    <citation type="submission" date="2016-10" db="EMBL/GenBank/DDBJ databases">
        <authorList>
            <person name="Varghese N."/>
            <person name="Submissions S."/>
        </authorList>
    </citation>
    <scope>NUCLEOTIDE SEQUENCE [LARGE SCALE GENOMIC DNA]</scope>
    <source>
        <strain evidence="5">Jip14</strain>
    </source>
</reference>
<dbReference type="PANTHER" id="PTHR46517">
    <property type="entry name" value="FRUCTOSE-2,6-BISPHOSPHATASE TIGAR"/>
    <property type="match status" value="1"/>
</dbReference>
<dbReference type="EMBL" id="FNZR01000003">
    <property type="protein sequence ID" value="SEL05447.1"/>
    <property type="molecule type" value="Genomic_DNA"/>
</dbReference>
<dbReference type="GO" id="GO:0004331">
    <property type="term" value="F:fructose-2,6-bisphosphate 2-phosphatase activity"/>
    <property type="evidence" value="ECO:0007669"/>
    <property type="project" value="TreeGrafter"/>
</dbReference>
<evidence type="ECO:0000313" key="4">
    <source>
        <dbReference type="EMBL" id="SEL05447.1"/>
    </source>
</evidence>
<dbReference type="PANTHER" id="PTHR46517:SF1">
    <property type="entry name" value="FRUCTOSE-2,6-BISPHOSPHATASE TIGAR"/>
    <property type="match status" value="1"/>
</dbReference>
<dbReference type="SMART" id="SM00855">
    <property type="entry name" value="PGAM"/>
    <property type="match status" value="1"/>
</dbReference>
<sequence>MEKLLYIIRHGQTDFNLKGIVQGRGVDSPLNEMGRKQAEAFYAHYKAERFNKIYTSTLLRTHQTVAPFLKEGIPMEQLDGLDEIGWGMYEGKEQTPEIMEGFTDLIMRWRDGELDVCVEGGETPNQLAARQRRALSHIIATPEEKKVLVCMHGRAMRVFLCLLINRDIALMDDFPHTNTALYKVLYDGRGFAIEDAYNIQHLDGLLTE</sequence>
<dbReference type="InterPro" id="IPR051695">
    <property type="entry name" value="Phosphoglycerate_Mutase"/>
</dbReference>
<dbReference type="InterPro" id="IPR013078">
    <property type="entry name" value="His_Pase_superF_clade-1"/>
</dbReference>
<dbReference type="RefSeq" id="WP_090604855.1">
    <property type="nucleotide sequence ID" value="NZ_FNZR01000003.1"/>
</dbReference>
<name>A0A1H7M4D1_9SPHI</name>
<proteinExistence type="predicted"/>
<gene>
    <name evidence="4" type="ORF">SAMN05421740_103343</name>
</gene>
<dbReference type="GO" id="GO:0005829">
    <property type="term" value="C:cytosol"/>
    <property type="evidence" value="ECO:0007669"/>
    <property type="project" value="TreeGrafter"/>
</dbReference>
<dbReference type="STRING" id="332977.SAMN05421740_103343"/>
<evidence type="ECO:0000256" key="3">
    <source>
        <dbReference type="PIRSR" id="PIRSR613078-2"/>
    </source>
</evidence>